<reference evidence="2 3" key="1">
    <citation type="journal article" date="2021" name="Elife">
        <title>Chloroplast acquisition without the gene transfer in kleptoplastic sea slugs, Plakobranchus ocellatus.</title>
        <authorList>
            <person name="Maeda T."/>
            <person name="Takahashi S."/>
            <person name="Yoshida T."/>
            <person name="Shimamura S."/>
            <person name="Takaki Y."/>
            <person name="Nagai Y."/>
            <person name="Toyoda A."/>
            <person name="Suzuki Y."/>
            <person name="Arimoto A."/>
            <person name="Ishii H."/>
            <person name="Satoh N."/>
            <person name="Nishiyama T."/>
            <person name="Hasebe M."/>
            <person name="Maruyama T."/>
            <person name="Minagawa J."/>
            <person name="Obokata J."/>
            <person name="Shigenobu S."/>
        </authorList>
    </citation>
    <scope>NUCLEOTIDE SEQUENCE [LARGE SCALE GENOMIC DNA]</scope>
</reference>
<keyword evidence="1" id="KW-0732">Signal</keyword>
<sequence length="107" mass="12257">MKTALLACVSLVLLAAAFAQDHVDDGHNNYPACTSVASGERMFDGPCRMRHFITDRESGTRYCCGERGKYPVQIEVWVDAEKDYKYQCKCLTPEEEHCYYNPYSRQC</sequence>
<comment type="caution">
    <text evidence="2">The sequence shown here is derived from an EMBL/GenBank/DDBJ whole genome shotgun (WGS) entry which is preliminary data.</text>
</comment>
<dbReference type="AlphaFoldDB" id="A0AAV4B3H8"/>
<name>A0AAV4B3H8_9GAST</name>
<organism evidence="2 3">
    <name type="scientific">Plakobranchus ocellatus</name>
    <dbReference type="NCBI Taxonomy" id="259542"/>
    <lineage>
        <taxon>Eukaryota</taxon>
        <taxon>Metazoa</taxon>
        <taxon>Spiralia</taxon>
        <taxon>Lophotrochozoa</taxon>
        <taxon>Mollusca</taxon>
        <taxon>Gastropoda</taxon>
        <taxon>Heterobranchia</taxon>
        <taxon>Euthyneura</taxon>
        <taxon>Panpulmonata</taxon>
        <taxon>Sacoglossa</taxon>
        <taxon>Placobranchoidea</taxon>
        <taxon>Plakobranchidae</taxon>
        <taxon>Plakobranchus</taxon>
    </lineage>
</organism>
<protein>
    <submittedName>
        <fullName evidence="2">Uncharacterized protein</fullName>
    </submittedName>
</protein>
<feature type="chain" id="PRO_5043450178" evidence="1">
    <location>
        <begin position="20"/>
        <end position="107"/>
    </location>
</feature>
<dbReference type="Proteomes" id="UP000735302">
    <property type="component" value="Unassembled WGS sequence"/>
</dbReference>
<feature type="signal peptide" evidence="1">
    <location>
        <begin position="1"/>
        <end position="19"/>
    </location>
</feature>
<accession>A0AAV4B3H8</accession>
<keyword evidence="3" id="KW-1185">Reference proteome</keyword>
<evidence type="ECO:0000313" key="3">
    <source>
        <dbReference type="Proteomes" id="UP000735302"/>
    </source>
</evidence>
<proteinExistence type="predicted"/>
<evidence type="ECO:0000313" key="2">
    <source>
        <dbReference type="EMBL" id="GFO12914.1"/>
    </source>
</evidence>
<gene>
    <name evidence="2" type="ORF">PoB_003941900</name>
</gene>
<dbReference type="EMBL" id="BLXT01004479">
    <property type="protein sequence ID" value="GFO12914.1"/>
    <property type="molecule type" value="Genomic_DNA"/>
</dbReference>
<evidence type="ECO:0000256" key="1">
    <source>
        <dbReference type="SAM" id="SignalP"/>
    </source>
</evidence>